<organism evidence="12 13">
    <name type="scientific">Rhizodiscina lignyota</name>
    <dbReference type="NCBI Taxonomy" id="1504668"/>
    <lineage>
        <taxon>Eukaryota</taxon>
        <taxon>Fungi</taxon>
        <taxon>Dikarya</taxon>
        <taxon>Ascomycota</taxon>
        <taxon>Pezizomycotina</taxon>
        <taxon>Dothideomycetes</taxon>
        <taxon>Pleosporomycetidae</taxon>
        <taxon>Aulographales</taxon>
        <taxon>Rhizodiscinaceae</taxon>
        <taxon>Rhizodiscina</taxon>
    </lineage>
</organism>
<dbReference type="PRINTS" id="PR01040">
    <property type="entry name" value="TRNASYNTHTYR"/>
</dbReference>
<comment type="catalytic activity">
    <reaction evidence="8 10">
        <text>tRNA(Tyr) + L-tyrosine + ATP = L-tyrosyl-tRNA(Tyr) + AMP + diphosphate + H(+)</text>
        <dbReference type="Rhea" id="RHEA:10220"/>
        <dbReference type="Rhea" id="RHEA-COMP:9706"/>
        <dbReference type="Rhea" id="RHEA-COMP:9707"/>
        <dbReference type="ChEBI" id="CHEBI:15378"/>
        <dbReference type="ChEBI" id="CHEBI:30616"/>
        <dbReference type="ChEBI" id="CHEBI:33019"/>
        <dbReference type="ChEBI" id="CHEBI:58315"/>
        <dbReference type="ChEBI" id="CHEBI:78442"/>
        <dbReference type="ChEBI" id="CHEBI:78536"/>
        <dbReference type="ChEBI" id="CHEBI:456215"/>
        <dbReference type="EC" id="6.1.1.1"/>
    </reaction>
</comment>
<evidence type="ECO:0000256" key="3">
    <source>
        <dbReference type="ARBA" id="ARBA00022741"/>
    </source>
</evidence>
<evidence type="ECO:0000256" key="1">
    <source>
        <dbReference type="ARBA" id="ARBA00013160"/>
    </source>
</evidence>
<keyword evidence="4 10" id="KW-0067">ATP-binding</keyword>
<keyword evidence="3 10" id="KW-0547">Nucleotide-binding</keyword>
<dbReference type="InterPro" id="IPR002307">
    <property type="entry name" value="Tyr-tRNA-ligase"/>
</dbReference>
<dbReference type="InterPro" id="IPR024088">
    <property type="entry name" value="Tyr-tRNA-ligase_bac-type"/>
</dbReference>
<keyword evidence="13" id="KW-1185">Reference proteome</keyword>
<dbReference type="InterPro" id="IPR036986">
    <property type="entry name" value="S4_RNA-bd_sf"/>
</dbReference>
<evidence type="ECO:0000256" key="8">
    <source>
        <dbReference type="ARBA" id="ARBA00048248"/>
    </source>
</evidence>
<evidence type="ECO:0000256" key="5">
    <source>
        <dbReference type="ARBA" id="ARBA00022917"/>
    </source>
</evidence>
<evidence type="ECO:0000256" key="9">
    <source>
        <dbReference type="PROSITE-ProRule" id="PRU00182"/>
    </source>
</evidence>
<dbReference type="EC" id="6.1.1.1" evidence="1 10"/>
<dbReference type="Pfam" id="PF00579">
    <property type="entry name" value="tRNA-synt_1b"/>
    <property type="match status" value="1"/>
</dbReference>
<dbReference type="PROSITE" id="PS50889">
    <property type="entry name" value="S4"/>
    <property type="match status" value="1"/>
</dbReference>
<dbReference type="GO" id="GO:0003723">
    <property type="term" value="F:RNA binding"/>
    <property type="evidence" value="ECO:0007669"/>
    <property type="project" value="UniProtKB-KW"/>
</dbReference>
<dbReference type="AlphaFoldDB" id="A0A9P4IM27"/>
<feature type="domain" description="Tyrosyl-tRNA synthetase C-terminal" evidence="11">
    <location>
        <begin position="437"/>
        <end position="532"/>
    </location>
</feature>
<evidence type="ECO:0000313" key="13">
    <source>
        <dbReference type="Proteomes" id="UP000799772"/>
    </source>
</evidence>
<dbReference type="Gene3D" id="3.40.50.620">
    <property type="entry name" value="HUPs"/>
    <property type="match status" value="1"/>
</dbReference>
<dbReference type="GO" id="GO:0005829">
    <property type="term" value="C:cytosol"/>
    <property type="evidence" value="ECO:0007669"/>
    <property type="project" value="TreeGrafter"/>
</dbReference>
<dbReference type="OrthoDB" id="337870at2759"/>
<evidence type="ECO:0000256" key="2">
    <source>
        <dbReference type="ARBA" id="ARBA00022598"/>
    </source>
</evidence>
<dbReference type="GO" id="GO:0005739">
    <property type="term" value="C:mitochondrion"/>
    <property type="evidence" value="ECO:0007669"/>
    <property type="project" value="TreeGrafter"/>
</dbReference>
<dbReference type="InterPro" id="IPR002305">
    <property type="entry name" value="aa-tRNA-synth_Ic"/>
</dbReference>
<evidence type="ECO:0000259" key="11">
    <source>
        <dbReference type="Pfam" id="PF16714"/>
    </source>
</evidence>
<keyword evidence="2 10" id="KW-0436">Ligase</keyword>
<keyword evidence="5 10" id="KW-0648">Protein biosynthesis</keyword>
<dbReference type="GO" id="GO:0006437">
    <property type="term" value="P:tyrosyl-tRNA aminoacylation"/>
    <property type="evidence" value="ECO:0007669"/>
    <property type="project" value="InterPro"/>
</dbReference>
<evidence type="ECO:0000256" key="10">
    <source>
        <dbReference type="RuleBase" id="RU361234"/>
    </source>
</evidence>
<dbReference type="Gene3D" id="3.10.290.10">
    <property type="entry name" value="RNA-binding S4 domain"/>
    <property type="match status" value="1"/>
</dbReference>
<dbReference type="FunFam" id="1.10.240.10:FF:000001">
    <property type="entry name" value="Tyrosine--tRNA ligase"/>
    <property type="match status" value="1"/>
</dbReference>
<comment type="similarity">
    <text evidence="10">Belongs to the class-I aminoacyl-tRNA synthetase family.</text>
</comment>
<evidence type="ECO:0000256" key="7">
    <source>
        <dbReference type="ARBA" id="ARBA00033323"/>
    </source>
</evidence>
<comment type="caution">
    <text evidence="12">The sequence shown here is derived from an EMBL/GenBank/DDBJ whole genome shotgun (WGS) entry which is preliminary data.</text>
</comment>
<dbReference type="NCBIfam" id="TIGR00234">
    <property type="entry name" value="tyrS"/>
    <property type="match status" value="1"/>
</dbReference>
<keyword evidence="6 10" id="KW-0030">Aminoacyl-tRNA synthetase</keyword>
<proteinExistence type="inferred from homology"/>
<evidence type="ECO:0000256" key="4">
    <source>
        <dbReference type="ARBA" id="ARBA00022840"/>
    </source>
</evidence>
<dbReference type="Pfam" id="PF16714">
    <property type="entry name" value="TyrRSs_C"/>
    <property type="match status" value="1"/>
</dbReference>
<name>A0A9P4IM27_9PEZI</name>
<dbReference type="SUPFAM" id="SSF52374">
    <property type="entry name" value="Nucleotidylyl transferase"/>
    <property type="match status" value="1"/>
</dbReference>
<protein>
    <recommendedName>
        <fullName evidence="1 10">Tyrosine--tRNA ligase</fullName>
        <ecNumber evidence="1 10">6.1.1.1</ecNumber>
    </recommendedName>
    <alternativeName>
        <fullName evidence="7 10">Tyrosyl-tRNA synthetase</fullName>
    </alternativeName>
</protein>
<evidence type="ECO:0000313" key="12">
    <source>
        <dbReference type="EMBL" id="KAF2102438.1"/>
    </source>
</evidence>
<dbReference type="GO" id="GO:0005524">
    <property type="term" value="F:ATP binding"/>
    <property type="evidence" value="ECO:0007669"/>
    <property type="project" value="UniProtKB-KW"/>
</dbReference>
<keyword evidence="9" id="KW-0694">RNA-binding</keyword>
<gene>
    <name evidence="12" type="ORF">NA57DRAFT_33052</name>
</gene>
<dbReference type="InterPro" id="IPR032005">
    <property type="entry name" value="TyrRSs_C"/>
</dbReference>
<dbReference type="Gene3D" id="1.10.240.10">
    <property type="entry name" value="Tyrosyl-Transfer RNA Synthetase"/>
    <property type="match status" value="1"/>
</dbReference>
<dbReference type="CDD" id="cd00805">
    <property type="entry name" value="TyrRS_core"/>
    <property type="match status" value="1"/>
</dbReference>
<dbReference type="Proteomes" id="UP000799772">
    <property type="component" value="Unassembled WGS sequence"/>
</dbReference>
<reference evidence="12" key="1">
    <citation type="journal article" date="2020" name="Stud. Mycol.">
        <title>101 Dothideomycetes genomes: a test case for predicting lifestyles and emergence of pathogens.</title>
        <authorList>
            <person name="Haridas S."/>
            <person name="Albert R."/>
            <person name="Binder M."/>
            <person name="Bloem J."/>
            <person name="Labutti K."/>
            <person name="Salamov A."/>
            <person name="Andreopoulos B."/>
            <person name="Baker S."/>
            <person name="Barry K."/>
            <person name="Bills G."/>
            <person name="Bluhm B."/>
            <person name="Cannon C."/>
            <person name="Castanera R."/>
            <person name="Culley D."/>
            <person name="Daum C."/>
            <person name="Ezra D."/>
            <person name="Gonzalez J."/>
            <person name="Henrissat B."/>
            <person name="Kuo A."/>
            <person name="Liang C."/>
            <person name="Lipzen A."/>
            <person name="Lutzoni F."/>
            <person name="Magnuson J."/>
            <person name="Mondo S."/>
            <person name="Nolan M."/>
            <person name="Ohm R."/>
            <person name="Pangilinan J."/>
            <person name="Park H.-J."/>
            <person name="Ramirez L."/>
            <person name="Alfaro M."/>
            <person name="Sun H."/>
            <person name="Tritt A."/>
            <person name="Yoshinaga Y."/>
            <person name="Zwiers L.-H."/>
            <person name="Turgeon B."/>
            <person name="Goodwin S."/>
            <person name="Spatafora J."/>
            <person name="Crous P."/>
            <person name="Grigoriev I."/>
        </authorList>
    </citation>
    <scope>NUCLEOTIDE SEQUENCE</scope>
    <source>
        <strain evidence="12">CBS 133067</strain>
    </source>
</reference>
<accession>A0A9P4IM27</accession>
<sequence>MRLLASRVSSVQQKAFVCWRCSLRRNANLARRRTLTHSVDQSRRKYWENEKNRKYAEQHTVLDVLEERGLINQLTGILAKGKSTENTERRPGVYCGVDPTAVSMHVGHLVPYMALFWMYLYGYPSYAIVGDATSQIGDPTGRTTSRETLKSDARESNASNILQQLERMFGNVDKIAAKHNIRVASSGMTWMIRRNLEWTEKVSWLTVLKTLGTGFRLGPMLSRDTVKLKMEKGDGMSFAEFSYPLLQAYDWWHLYHLEYVQIQIGGSDQFGNIVTGIDAIQHMMKMYSNDGTVHNQSINLRAGNEAPMYEPLGLTVPLLTTASGAKFGKSAGNAIWLDKDMTSVFDLYGYFVSTPDADVERLLKFFTFLPLDTIAAVIREHNGDPSKRVAQHLLAQNFVELVHGKEEAAAAEAQHRAAFAKLLDGSHFSIQTFRDREDIVSLPRSDVVGQPLAKVLHVAGFIESRSKAQNLLEQSGIRLFGRTDGSADSTGFKKLGSKDKFISIQHDWILDGNLLVFKIGKNKIVAIQVTEEMDN</sequence>
<dbReference type="GO" id="GO:0004831">
    <property type="term" value="F:tyrosine-tRNA ligase activity"/>
    <property type="evidence" value="ECO:0007669"/>
    <property type="project" value="UniProtKB-EC"/>
</dbReference>
<dbReference type="EMBL" id="ML978122">
    <property type="protein sequence ID" value="KAF2102438.1"/>
    <property type="molecule type" value="Genomic_DNA"/>
</dbReference>
<evidence type="ECO:0000256" key="6">
    <source>
        <dbReference type="ARBA" id="ARBA00023146"/>
    </source>
</evidence>
<dbReference type="PANTHER" id="PTHR11766">
    <property type="entry name" value="TYROSYL-TRNA SYNTHETASE"/>
    <property type="match status" value="1"/>
</dbReference>
<dbReference type="PANTHER" id="PTHR11766:SF0">
    <property type="entry name" value="TYROSINE--TRNA LIGASE, MITOCHONDRIAL"/>
    <property type="match status" value="1"/>
</dbReference>
<dbReference type="InterPro" id="IPR014729">
    <property type="entry name" value="Rossmann-like_a/b/a_fold"/>
</dbReference>